<dbReference type="InterPro" id="IPR036631">
    <property type="entry name" value="MGMT_N_sf"/>
</dbReference>
<dbReference type="GO" id="GO:0006307">
    <property type="term" value="P:DNA alkylation repair"/>
    <property type="evidence" value="ECO:0007669"/>
    <property type="project" value="UniProtKB-UniRule"/>
</dbReference>
<dbReference type="InterPro" id="IPR036388">
    <property type="entry name" value="WH-like_DNA-bd_sf"/>
</dbReference>
<proteinExistence type="inferred from homology"/>
<feature type="domain" description="Methylguanine DNA methyltransferase ribonuclease-like" evidence="11">
    <location>
        <begin position="4"/>
        <end position="71"/>
    </location>
</feature>
<evidence type="ECO:0000313" key="13">
    <source>
        <dbReference type="Proteomes" id="UP000245288"/>
    </source>
</evidence>
<comment type="caution">
    <text evidence="12">The sequence shown here is derived from an EMBL/GenBank/DDBJ whole genome shotgun (WGS) entry which is preliminary data.</text>
</comment>
<keyword evidence="4 9" id="KW-0489">Methyltransferase</keyword>
<dbReference type="Gene3D" id="1.10.10.10">
    <property type="entry name" value="Winged helix-like DNA-binding domain superfamily/Winged helix DNA-binding domain"/>
    <property type="match status" value="1"/>
</dbReference>
<comment type="catalytic activity">
    <reaction evidence="8 9">
        <text>a 6-O-methyl-2'-deoxyguanosine in DNA + L-cysteinyl-[protein] = S-methyl-L-cysteinyl-[protein] + a 2'-deoxyguanosine in DNA</text>
        <dbReference type="Rhea" id="RHEA:24000"/>
        <dbReference type="Rhea" id="RHEA-COMP:10131"/>
        <dbReference type="Rhea" id="RHEA-COMP:10132"/>
        <dbReference type="Rhea" id="RHEA-COMP:11367"/>
        <dbReference type="Rhea" id="RHEA-COMP:11368"/>
        <dbReference type="ChEBI" id="CHEBI:29950"/>
        <dbReference type="ChEBI" id="CHEBI:82612"/>
        <dbReference type="ChEBI" id="CHEBI:85445"/>
        <dbReference type="ChEBI" id="CHEBI:85448"/>
        <dbReference type="EC" id="2.1.1.63"/>
    </reaction>
</comment>
<dbReference type="EMBL" id="JRFU01000213">
    <property type="protein sequence ID" value="PWE85365.1"/>
    <property type="molecule type" value="Genomic_DNA"/>
</dbReference>
<dbReference type="SUPFAM" id="SSF46767">
    <property type="entry name" value="Methylated DNA-protein cysteine methyltransferase, C-terminal domain"/>
    <property type="match status" value="1"/>
</dbReference>
<accession>A0A2V1JPC6</accession>
<dbReference type="OrthoDB" id="9789813at2"/>
<evidence type="ECO:0000259" key="10">
    <source>
        <dbReference type="Pfam" id="PF01035"/>
    </source>
</evidence>
<protein>
    <recommendedName>
        <fullName evidence="9">Methylated-DNA--protein-cysteine methyltransferase</fullName>
        <ecNumber evidence="9">2.1.1.63</ecNumber>
    </recommendedName>
    <alternativeName>
        <fullName evidence="9">6-O-methylguanine-DNA methyltransferase</fullName>
        <shortName evidence="9">MGMT</shortName>
    </alternativeName>
    <alternativeName>
        <fullName evidence="9">O-6-methylguanine-DNA-alkyltransferase</fullName>
    </alternativeName>
</protein>
<comment type="miscellaneous">
    <text evidence="9">This enzyme catalyzes only one turnover and therefore is not strictly catalytic. According to one definition, an enzyme is a biocatalyst that acts repeatedly and over many reaction cycles.</text>
</comment>
<dbReference type="SUPFAM" id="SSF53155">
    <property type="entry name" value="Methylated DNA-protein cysteine methyltransferase domain"/>
    <property type="match status" value="1"/>
</dbReference>
<gene>
    <name evidence="12" type="ORF">LG34_16225</name>
</gene>
<dbReference type="GO" id="GO:0003908">
    <property type="term" value="F:methylated-DNA-[protein]-cysteine S-methyltransferase activity"/>
    <property type="evidence" value="ECO:0007669"/>
    <property type="project" value="UniProtKB-UniRule"/>
</dbReference>
<dbReference type="EC" id="2.1.1.63" evidence="9"/>
<dbReference type="Proteomes" id="UP000245288">
    <property type="component" value="Unassembled WGS sequence"/>
</dbReference>
<comment type="similarity">
    <text evidence="2 9">Belongs to the MGMT family.</text>
</comment>
<dbReference type="GO" id="GO:0005737">
    <property type="term" value="C:cytoplasm"/>
    <property type="evidence" value="ECO:0007669"/>
    <property type="project" value="UniProtKB-SubCell"/>
</dbReference>
<dbReference type="PROSITE" id="PS00374">
    <property type="entry name" value="MGMT"/>
    <property type="match status" value="1"/>
</dbReference>
<evidence type="ECO:0000256" key="1">
    <source>
        <dbReference type="ARBA" id="ARBA00001286"/>
    </source>
</evidence>
<sequence length="178" mass="19613">MEYIHHYKSPLGGITMASDGKALTGLWFDGQKYFAVTLSKEHEKKMLPVFEAADRWLDIYFQGKEPDFLPPVSFACGSEFRQEVWKILLSIPYGKTMTYGEIATCIAQQRGLSRMSAQAVGGAVGHNPISIIVPCHRVVGVDGSLTGYAGGIARKVSLLKLEHADMEQFYVPKKGTAL</sequence>
<comment type="catalytic activity">
    <reaction evidence="1 9">
        <text>a 4-O-methyl-thymidine in DNA + L-cysteinyl-[protein] = a thymidine in DNA + S-methyl-L-cysteinyl-[protein]</text>
        <dbReference type="Rhea" id="RHEA:53428"/>
        <dbReference type="Rhea" id="RHEA-COMP:10131"/>
        <dbReference type="Rhea" id="RHEA-COMP:10132"/>
        <dbReference type="Rhea" id="RHEA-COMP:13555"/>
        <dbReference type="Rhea" id="RHEA-COMP:13556"/>
        <dbReference type="ChEBI" id="CHEBI:29950"/>
        <dbReference type="ChEBI" id="CHEBI:82612"/>
        <dbReference type="ChEBI" id="CHEBI:137386"/>
        <dbReference type="ChEBI" id="CHEBI:137387"/>
        <dbReference type="EC" id="2.1.1.63"/>
    </reaction>
</comment>
<evidence type="ECO:0000256" key="9">
    <source>
        <dbReference type="HAMAP-Rule" id="MF_00772"/>
    </source>
</evidence>
<keyword evidence="3 9" id="KW-0963">Cytoplasm</keyword>
<dbReference type="AlphaFoldDB" id="A0A2V1JPC6"/>
<dbReference type="InterPro" id="IPR036217">
    <property type="entry name" value="MethylDNA_cys_MeTrfase_DNAb"/>
</dbReference>
<evidence type="ECO:0000256" key="5">
    <source>
        <dbReference type="ARBA" id="ARBA00022679"/>
    </source>
</evidence>
<dbReference type="NCBIfam" id="TIGR00589">
    <property type="entry name" value="ogt"/>
    <property type="match status" value="1"/>
</dbReference>
<comment type="function">
    <text evidence="9">Involved in the cellular defense against the biological effects of O6-methylguanine (O6-MeG) and O4-methylthymine (O4-MeT) in DNA. Repairs the methylated nucleobase in DNA by stoichiometrically transferring the methyl group to a cysteine residue in the enzyme. This is a suicide reaction: the enzyme is irreversibly inactivated.</text>
</comment>
<dbReference type="InterPro" id="IPR001497">
    <property type="entry name" value="MethylDNA_cys_MeTrfase_AS"/>
</dbReference>
<feature type="domain" description="Methylated-DNA-[protein]-cysteine S-methyltransferase DNA binding" evidence="10">
    <location>
        <begin position="79"/>
        <end position="163"/>
    </location>
</feature>
<dbReference type="RefSeq" id="WP_109216882.1">
    <property type="nucleotide sequence ID" value="NZ_CAJLEE010000203.1"/>
</dbReference>
<evidence type="ECO:0000256" key="6">
    <source>
        <dbReference type="ARBA" id="ARBA00022763"/>
    </source>
</evidence>
<evidence type="ECO:0000256" key="7">
    <source>
        <dbReference type="ARBA" id="ARBA00023204"/>
    </source>
</evidence>
<dbReference type="GO" id="GO:0032259">
    <property type="term" value="P:methylation"/>
    <property type="evidence" value="ECO:0007669"/>
    <property type="project" value="UniProtKB-KW"/>
</dbReference>
<dbReference type="PANTHER" id="PTHR10815">
    <property type="entry name" value="METHYLATED-DNA--PROTEIN-CYSTEINE METHYLTRANSFERASE"/>
    <property type="match status" value="1"/>
</dbReference>
<keyword evidence="7 9" id="KW-0234">DNA repair</keyword>
<evidence type="ECO:0000256" key="3">
    <source>
        <dbReference type="ARBA" id="ARBA00022490"/>
    </source>
</evidence>
<keyword evidence="6 9" id="KW-0227">DNA damage</keyword>
<dbReference type="PANTHER" id="PTHR10815:SF5">
    <property type="entry name" value="METHYLATED-DNA--PROTEIN-CYSTEINE METHYLTRANSFERASE"/>
    <property type="match status" value="1"/>
</dbReference>
<evidence type="ECO:0000259" key="11">
    <source>
        <dbReference type="Pfam" id="PF02870"/>
    </source>
</evidence>
<dbReference type="HAMAP" id="MF_00772">
    <property type="entry name" value="OGT"/>
    <property type="match status" value="1"/>
</dbReference>
<dbReference type="CDD" id="cd06445">
    <property type="entry name" value="ATase"/>
    <property type="match status" value="1"/>
</dbReference>
<keyword evidence="5 9" id="KW-0808">Transferase</keyword>
<evidence type="ECO:0000256" key="8">
    <source>
        <dbReference type="ARBA" id="ARBA00049348"/>
    </source>
</evidence>
<dbReference type="Pfam" id="PF01035">
    <property type="entry name" value="DNA_binding_1"/>
    <property type="match status" value="1"/>
</dbReference>
<dbReference type="Gene3D" id="3.30.160.70">
    <property type="entry name" value="Methylated DNA-protein cysteine methyltransferase domain"/>
    <property type="match status" value="1"/>
</dbReference>
<dbReference type="FunFam" id="1.10.10.10:FF:000214">
    <property type="entry name" value="Methylated-DNA--protein-cysteine methyltransferase"/>
    <property type="match status" value="1"/>
</dbReference>
<dbReference type="Pfam" id="PF02870">
    <property type="entry name" value="Methyltransf_1N"/>
    <property type="match status" value="1"/>
</dbReference>
<evidence type="ECO:0000313" key="12">
    <source>
        <dbReference type="EMBL" id="PWE85365.1"/>
    </source>
</evidence>
<organism evidence="12 13">
    <name type="scientific">Eubacterium ramulus</name>
    <dbReference type="NCBI Taxonomy" id="39490"/>
    <lineage>
        <taxon>Bacteria</taxon>
        <taxon>Bacillati</taxon>
        <taxon>Bacillota</taxon>
        <taxon>Clostridia</taxon>
        <taxon>Eubacteriales</taxon>
        <taxon>Eubacteriaceae</taxon>
        <taxon>Eubacterium</taxon>
    </lineage>
</organism>
<dbReference type="InterPro" id="IPR008332">
    <property type="entry name" value="MethylG_MeTrfase_N"/>
</dbReference>
<evidence type="ECO:0000256" key="2">
    <source>
        <dbReference type="ARBA" id="ARBA00008711"/>
    </source>
</evidence>
<keyword evidence="13" id="KW-1185">Reference proteome</keyword>
<reference evidence="12 13" key="1">
    <citation type="submission" date="2014-09" db="EMBL/GenBank/DDBJ databases">
        <title>Butyrate-producing bacteria isolated from human gut.</title>
        <authorList>
            <person name="Zhang Q."/>
            <person name="Zhao L."/>
        </authorList>
    </citation>
    <scope>NUCLEOTIDE SEQUENCE [LARGE SCALE GENOMIC DNA]</scope>
    <source>
        <strain evidence="12 13">21</strain>
    </source>
</reference>
<evidence type="ECO:0000256" key="4">
    <source>
        <dbReference type="ARBA" id="ARBA00022603"/>
    </source>
</evidence>
<dbReference type="InterPro" id="IPR023546">
    <property type="entry name" value="MGMT"/>
</dbReference>
<name>A0A2V1JPC6_EUBRA</name>
<dbReference type="InterPro" id="IPR014048">
    <property type="entry name" value="MethylDNA_cys_MeTrfase_DNA-bd"/>
</dbReference>
<feature type="active site" description="Nucleophile; methyl group acceptor" evidence="9">
    <location>
        <position position="135"/>
    </location>
</feature>
<comment type="subcellular location">
    <subcellularLocation>
        <location evidence="9">Cytoplasm</location>
    </subcellularLocation>
</comment>